<accession>A0ABZ2X6Y2</accession>
<name>A0ABZ2X6Y2_9HYPO</name>
<organism evidence="1 2">
    <name type="scientific">Fusarium acuminatum</name>
    <dbReference type="NCBI Taxonomy" id="5515"/>
    <lineage>
        <taxon>Eukaryota</taxon>
        <taxon>Fungi</taxon>
        <taxon>Dikarya</taxon>
        <taxon>Ascomycota</taxon>
        <taxon>Pezizomycotina</taxon>
        <taxon>Sordariomycetes</taxon>
        <taxon>Hypocreomycetidae</taxon>
        <taxon>Hypocreales</taxon>
        <taxon>Nectriaceae</taxon>
        <taxon>Fusarium</taxon>
        <taxon>Fusarium tricinctum species complex</taxon>
    </lineage>
</organism>
<reference evidence="1 2" key="1">
    <citation type="submission" date="2024-04" db="EMBL/GenBank/DDBJ databases">
        <title>Complete genome sequence of Fusarium acuminatum.</title>
        <authorList>
            <person name="Lan B."/>
        </authorList>
    </citation>
    <scope>NUCLEOTIDE SEQUENCE [LARGE SCALE GENOMIC DNA]</scope>
    <source>
        <strain evidence="1">1A</strain>
    </source>
</reference>
<sequence length="151" mass="16906">METESKINNAEKVGIPLSWDGFINNGLKLIKKQYPKANLLEVDATPLTRKPTAIVQYTGWGEFGKVRTTYFPFLGDQVIPWPVSLDIHDAFAVLRKAGYKGGVYAVTLRQPLYPGDDEPFYIFNIGNEFIAVGTQDKIYNFVVAKCSVQKA</sequence>
<proteinExistence type="predicted"/>
<protein>
    <submittedName>
        <fullName evidence="1">Uncharacterized protein</fullName>
    </submittedName>
</protein>
<dbReference type="EMBL" id="CP151265">
    <property type="protein sequence ID" value="WZH48456.1"/>
    <property type="molecule type" value="Genomic_DNA"/>
</dbReference>
<gene>
    <name evidence="1" type="ORF">QYS62_009630</name>
</gene>
<evidence type="ECO:0000313" key="1">
    <source>
        <dbReference type="EMBL" id="WZH48456.1"/>
    </source>
</evidence>
<evidence type="ECO:0000313" key="2">
    <source>
        <dbReference type="Proteomes" id="UP001489902"/>
    </source>
</evidence>
<keyword evidence="2" id="KW-1185">Reference proteome</keyword>
<dbReference type="Proteomes" id="UP001489902">
    <property type="component" value="Chromosome 6"/>
</dbReference>